<dbReference type="Proteomes" id="UP001295469">
    <property type="component" value="Chromosome A08"/>
</dbReference>
<evidence type="ECO:0000313" key="2">
    <source>
        <dbReference type="EMBL" id="CAF2242714.1"/>
    </source>
</evidence>
<dbReference type="AlphaFoldDB" id="A0A816ZYU1"/>
<dbReference type="EMBL" id="HG994362">
    <property type="protein sequence ID" value="CAF2242714.1"/>
    <property type="molecule type" value="Genomic_DNA"/>
</dbReference>
<name>A0A816ZYU1_BRANA</name>
<keyword evidence="1" id="KW-1133">Transmembrane helix</keyword>
<sequence>MGLILQVSGIKILISRFTENQIYTEITSQMATLLLNRKKKYITAKGIDLATAKMLLQVAHVPLTAADFVISASEDFSFDLSGPCTLCWLRSLMQKTGFPPSRQCSIIAFPSLPFFAFLILLNLCFVSTSLASSRKEGNSKEDMREVVELMFVS</sequence>
<protein>
    <submittedName>
        <fullName evidence="2">(rape) hypothetical protein</fullName>
    </submittedName>
</protein>
<gene>
    <name evidence="2" type="ORF">DARMORV10_A08P18990.1</name>
</gene>
<keyword evidence="1" id="KW-0472">Membrane</keyword>
<organism evidence="2">
    <name type="scientific">Brassica napus</name>
    <name type="common">Rape</name>
    <dbReference type="NCBI Taxonomy" id="3708"/>
    <lineage>
        <taxon>Eukaryota</taxon>
        <taxon>Viridiplantae</taxon>
        <taxon>Streptophyta</taxon>
        <taxon>Embryophyta</taxon>
        <taxon>Tracheophyta</taxon>
        <taxon>Spermatophyta</taxon>
        <taxon>Magnoliopsida</taxon>
        <taxon>eudicotyledons</taxon>
        <taxon>Gunneridae</taxon>
        <taxon>Pentapetalae</taxon>
        <taxon>rosids</taxon>
        <taxon>malvids</taxon>
        <taxon>Brassicales</taxon>
        <taxon>Brassicaceae</taxon>
        <taxon>Brassiceae</taxon>
        <taxon>Brassica</taxon>
    </lineage>
</organism>
<proteinExistence type="predicted"/>
<accession>A0A816ZYU1</accession>
<feature type="transmembrane region" description="Helical" evidence="1">
    <location>
        <begin position="112"/>
        <end position="131"/>
    </location>
</feature>
<evidence type="ECO:0000256" key="1">
    <source>
        <dbReference type="SAM" id="Phobius"/>
    </source>
</evidence>
<reference evidence="2" key="1">
    <citation type="submission" date="2021-01" db="EMBL/GenBank/DDBJ databases">
        <authorList>
            <consortium name="Genoscope - CEA"/>
            <person name="William W."/>
        </authorList>
    </citation>
    <scope>NUCLEOTIDE SEQUENCE</scope>
</reference>
<keyword evidence="1" id="KW-0812">Transmembrane</keyword>